<name>A0A8H6G7E8_9LECA</name>
<gene>
    <name evidence="1" type="ORF">HO173_000562</name>
</gene>
<protein>
    <submittedName>
        <fullName evidence="1">Uncharacterized protein</fullName>
    </submittedName>
</protein>
<dbReference type="Proteomes" id="UP000578531">
    <property type="component" value="Unassembled WGS sequence"/>
</dbReference>
<organism evidence="1 2">
    <name type="scientific">Letharia columbiana</name>
    <dbReference type="NCBI Taxonomy" id="112416"/>
    <lineage>
        <taxon>Eukaryota</taxon>
        <taxon>Fungi</taxon>
        <taxon>Dikarya</taxon>
        <taxon>Ascomycota</taxon>
        <taxon>Pezizomycotina</taxon>
        <taxon>Lecanoromycetes</taxon>
        <taxon>OSLEUM clade</taxon>
        <taxon>Lecanoromycetidae</taxon>
        <taxon>Lecanorales</taxon>
        <taxon>Lecanorineae</taxon>
        <taxon>Parmeliaceae</taxon>
        <taxon>Letharia</taxon>
    </lineage>
</organism>
<keyword evidence="2" id="KW-1185">Reference proteome</keyword>
<proteinExistence type="predicted"/>
<dbReference type="GeneID" id="59282241"/>
<evidence type="ECO:0000313" key="1">
    <source>
        <dbReference type="EMBL" id="KAF6241850.1"/>
    </source>
</evidence>
<evidence type="ECO:0000313" key="2">
    <source>
        <dbReference type="Proteomes" id="UP000578531"/>
    </source>
</evidence>
<dbReference type="EMBL" id="JACCJC010000001">
    <property type="protein sequence ID" value="KAF6241850.1"/>
    <property type="molecule type" value="Genomic_DNA"/>
</dbReference>
<dbReference type="InterPro" id="IPR017438">
    <property type="entry name" value="ATP-NAD_kinase_N"/>
</dbReference>
<dbReference type="RefSeq" id="XP_037171090.1">
    <property type="nucleotide sequence ID" value="XM_037302511.1"/>
</dbReference>
<comment type="caution">
    <text evidence="1">The sequence shown here is derived from an EMBL/GenBank/DDBJ whole genome shotgun (WGS) entry which is preliminary data.</text>
</comment>
<accession>A0A8H6G7E8</accession>
<reference evidence="1 2" key="1">
    <citation type="journal article" date="2020" name="Genomics">
        <title>Complete, high-quality genomes from long-read metagenomic sequencing of two wolf lichen thalli reveals enigmatic genome architecture.</title>
        <authorList>
            <person name="McKenzie S.K."/>
            <person name="Walston R.F."/>
            <person name="Allen J.L."/>
        </authorList>
    </citation>
    <scope>NUCLEOTIDE SEQUENCE [LARGE SCALE GENOMIC DNA]</scope>
    <source>
        <strain evidence="1">WasteWater2</strain>
    </source>
</reference>
<dbReference type="AlphaFoldDB" id="A0A8H6G7E8"/>
<sequence>MKVPRRRLYALGCRRPFSSTPQRRKIKHLLELPDRIHPSYHETKGNDLLSLRWPSPPRNILLVKKENTLATTEAVVDFAKYAQRSRPSPQDSGADR</sequence>
<dbReference type="OrthoDB" id="24581at2759"/>
<dbReference type="Gene3D" id="3.40.50.10330">
    <property type="entry name" value="Probable inorganic polyphosphate/atp-NAD kinase, domain 1"/>
    <property type="match status" value="1"/>
</dbReference>